<evidence type="ECO:0000313" key="1">
    <source>
        <dbReference type="EMBL" id="CAF0970812.1"/>
    </source>
</evidence>
<proteinExistence type="predicted"/>
<accession>A0A814ELD6</accession>
<gene>
    <name evidence="1" type="ORF">GPM918_LOCUS12226</name>
    <name evidence="2" type="ORF">SRO942_LOCUS12227</name>
</gene>
<comment type="caution">
    <text evidence="1">The sequence shown here is derived from an EMBL/GenBank/DDBJ whole genome shotgun (WGS) entry which is preliminary data.</text>
</comment>
<dbReference type="EMBL" id="CAJNOQ010002649">
    <property type="protein sequence ID" value="CAF0970812.1"/>
    <property type="molecule type" value="Genomic_DNA"/>
</dbReference>
<dbReference type="OrthoDB" id="6123510at2759"/>
<dbReference type="AlphaFoldDB" id="A0A814ELD6"/>
<protein>
    <submittedName>
        <fullName evidence="1">Uncharacterized protein</fullName>
    </submittedName>
</protein>
<dbReference type="EMBL" id="CAJOBC010002649">
    <property type="protein sequence ID" value="CAF3743897.1"/>
    <property type="molecule type" value="Genomic_DNA"/>
</dbReference>
<evidence type="ECO:0000313" key="3">
    <source>
        <dbReference type="Proteomes" id="UP000663829"/>
    </source>
</evidence>
<dbReference type="Proteomes" id="UP000663829">
    <property type="component" value="Unassembled WGS sequence"/>
</dbReference>
<name>A0A814ELD6_9BILA</name>
<dbReference type="Proteomes" id="UP000681722">
    <property type="component" value="Unassembled WGS sequence"/>
</dbReference>
<evidence type="ECO:0000313" key="2">
    <source>
        <dbReference type="EMBL" id="CAF3743897.1"/>
    </source>
</evidence>
<keyword evidence="3" id="KW-1185">Reference proteome</keyword>
<organism evidence="1 3">
    <name type="scientific">Didymodactylos carnosus</name>
    <dbReference type="NCBI Taxonomy" id="1234261"/>
    <lineage>
        <taxon>Eukaryota</taxon>
        <taxon>Metazoa</taxon>
        <taxon>Spiralia</taxon>
        <taxon>Gnathifera</taxon>
        <taxon>Rotifera</taxon>
        <taxon>Eurotatoria</taxon>
        <taxon>Bdelloidea</taxon>
        <taxon>Philodinida</taxon>
        <taxon>Philodinidae</taxon>
        <taxon>Didymodactylos</taxon>
    </lineage>
</organism>
<sequence>MLWDLQCLILTQLDYPDIQGFIDYYHNTYGPFSRFSPHMYNHYHNITSRTINYLEEEQSLASIARVRDDMRAPAPKRQKNKVIRDKCLIKLWQRYDDSRIDITAFLKAVGMIYCQNVK</sequence>
<reference evidence="1" key="1">
    <citation type="submission" date="2021-02" db="EMBL/GenBank/DDBJ databases">
        <authorList>
            <person name="Nowell W R."/>
        </authorList>
    </citation>
    <scope>NUCLEOTIDE SEQUENCE</scope>
</reference>